<sequence>MKNPVLEQLDQLRSARDSARDAAIQMAAAEDFDPNDSSFTDLEARAAKYDSQIERLVGLLDAQKSADALDGKLSRSATRVEERAEKPDNSTWGETFVRSDAYREYNFRGTSSKVDIEMRALPHSLASMADALPSSPIYDLTPTATPNLILPLVSTVQVSGNSVDYIVWSKVSGNAAVVAENTLKPSIEWEPSVTSRSLATIAAHTSFTRQLAEDASAVQSFLTNELQNEVRRKVEAEAVAAISAAVLPAATGPAGAGLLGAIRKGKAEVEANGFTPNAFLVNADDLIELDIEVMSTAGTAPNQTNSYWGLTPVVDTAGVVAAGTVIVGDFKRGVQHYARNTVSLYLTDSHGENFRYNILDAIAETRGLTAVVRPDALVETTAGV</sequence>
<comment type="subcellular location">
    <subcellularLocation>
        <location evidence="1">Virion</location>
    </subcellularLocation>
</comment>
<evidence type="ECO:0000313" key="3">
    <source>
        <dbReference type="Proteomes" id="UP000324351"/>
    </source>
</evidence>
<dbReference type="Gene3D" id="3.30.2400.10">
    <property type="entry name" value="Major capsid protein gp5"/>
    <property type="match status" value="1"/>
</dbReference>
<reference evidence="2 3" key="2">
    <citation type="submission" date="2019-09" db="EMBL/GenBank/DDBJ databases">
        <authorList>
            <person name="Jin C."/>
        </authorList>
    </citation>
    <scope>NUCLEOTIDE SEQUENCE [LARGE SCALE GENOMIC DNA]</scope>
    <source>
        <strain evidence="2 3">BN140041</strain>
    </source>
</reference>
<gene>
    <name evidence="2" type="ORF">F0U47_18965</name>
</gene>
<keyword evidence="3" id="KW-1185">Reference proteome</keyword>
<comment type="caution">
    <text evidence="2">The sequence shown here is derived from an EMBL/GenBank/DDBJ whole genome shotgun (WGS) entry which is preliminary data.</text>
</comment>
<dbReference type="Proteomes" id="UP000324351">
    <property type="component" value="Unassembled WGS sequence"/>
</dbReference>
<accession>A0A5B1LUX0</accession>
<dbReference type="SUPFAM" id="SSF56563">
    <property type="entry name" value="Major capsid protein gp5"/>
    <property type="match status" value="1"/>
</dbReference>
<dbReference type="RefSeq" id="WP_149752047.1">
    <property type="nucleotide sequence ID" value="NZ_VUJW01000012.1"/>
</dbReference>
<protein>
    <submittedName>
        <fullName evidence="2">Phage major capsid protein</fullName>
    </submittedName>
</protein>
<name>A0A5B1LUX0_9ACTN</name>
<organism evidence="2 3">
    <name type="scientific">Nocardioides antri</name>
    <dbReference type="NCBI Taxonomy" id="2607659"/>
    <lineage>
        <taxon>Bacteria</taxon>
        <taxon>Bacillati</taxon>
        <taxon>Actinomycetota</taxon>
        <taxon>Actinomycetes</taxon>
        <taxon>Propionibacteriales</taxon>
        <taxon>Nocardioidaceae</taxon>
        <taxon>Nocardioides</taxon>
    </lineage>
</organism>
<evidence type="ECO:0000313" key="2">
    <source>
        <dbReference type="EMBL" id="KAA1424316.1"/>
    </source>
</evidence>
<dbReference type="NCBIfam" id="TIGR01554">
    <property type="entry name" value="major_cap_HK97"/>
    <property type="match status" value="1"/>
</dbReference>
<dbReference type="Gene3D" id="3.30.2320.10">
    <property type="entry name" value="hypothetical protein PF0899 domain"/>
    <property type="match status" value="1"/>
</dbReference>
<evidence type="ECO:0000256" key="1">
    <source>
        <dbReference type="ARBA" id="ARBA00004328"/>
    </source>
</evidence>
<proteinExistence type="predicted"/>
<dbReference type="EMBL" id="VUJW01000012">
    <property type="protein sequence ID" value="KAA1424316.1"/>
    <property type="molecule type" value="Genomic_DNA"/>
</dbReference>
<dbReference type="InterPro" id="IPR024455">
    <property type="entry name" value="Phage_capsid"/>
</dbReference>
<dbReference type="AlphaFoldDB" id="A0A5B1LUX0"/>
<reference evidence="2 3" key="1">
    <citation type="submission" date="2019-09" db="EMBL/GenBank/DDBJ databases">
        <title>Nocardioides panacisoli sp. nov., isolated from the soil of a ginseng field.</title>
        <authorList>
            <person name="Cho C."/>
        </authorList>
    </citation>
    <scope>NUCLEOTIDE SEQUENCE [LARGE SCALE GENOMIC DNA]</scope>
    <source>
        <strain evidence="2 3">BN140041</strain>
    </source>
</reference>